<keyword evidence="7 8" id="KW-0472">Membrane</keyword>
<evidence type="ECO:0000313" key="9">
    <source>
        <dbReference type="EMBL" id="OGM27584.1"/>
    </source>
</evidence>
<dbReference type="Proteomes" id="UP000179221">
    <property type="component" value="Unassembled WGS sequence"/>
</dbReference>
<keyword evidence="3" id="KW-0328">Glycosyltransferase</keyword>
<sequence>MKAKTFLFFIIALGFFLRVYNLTSYPTGFTQDEAGIGYDAYSILKTGRDSWGEYLPLSLRSFGDFKLPLYSYLAVPSIALFGLNEFAVRLPNAVIGTLAIYATYLLVKELRRGDSKLEIGPPTGGWNLEILAATLLAVSPWHLPLSRGAFEANLTTFFIPFGIYSFWKGLRNPKWLVVSALTFGLSLFSYHAARFFVPPMLALLIYVNAEALMKLVREKKYRTWVVISTVTLLLFIIPACFSTIGKASARPLDVTILNPTDKWQAVADRRYVAYLQGLPDLISRVFSNKAVYVFELFTTNYFTYISPYYLFIQGAGEWTYGMIPGQGVLYLFESVFVFAALIAFVRERGFKYMNFFLLWLILSPIPAALTKGPGYAANRAALMMPAIQVISAYGAFVLWIGLKNSIRPLTFKYVLIGIFSLLAIFNIAKFTENYIYHAPVQSAESMHYGIKETVKYVASIEYRYDNIVVSRTLSVPNIWIAFFEKWDPVDYQNESKSWLVYEQNGYKFLDQLDGYRLGKYIFGSINSSYRDKNVLVVGKPDEFKYNVPAIKTIYYPSGRPAYLIVEGKDL</sequence>
<dbReference type="AlphaFoldDB" id="A0A1F7YJQ4"/>
<feature type="transmembrane region" description="Helical" evidence="8">
    <location>
        <begin position="327"/>
        <end position="345"/>
    </location>
</feature>
<evidence type="ECO:0000313" key="10">
    <source>
        <dbReference type="Proteomes" id="UP000179221"/>
    </source>
</evidence>
<protein>
    <submittedName>
        <fullName evidence="9">Uncharacterized protein</fullName>
    </submittedName>
</protein>
<keyword evidence="6 8" id="KW-1133">Transmembrane helix</keyword>
<evidence type="ECO:0000256" key="8">
    <source>
        <dbReference type="SAM" id="Phobius"/>
    </source>
</evidence>
<keyword evidence="5 8" id="KW-0812">Transmembrane</keyword>
<dbReference type="PANTHER" id="PTHR33908">
    <property type="entry name" value="MANNOSYLTRANSFERASE YKCB-RELATED"/>
    <property type="match status" value="1"/>
</dbReference>
<dbReference type="PANTHER" id="PTHR33908:SF3">
    <property type="entry name" value="UNDECAPRENYL PHOSPHATE-ALPHA-4-AMINO-4-DEOXY-L-ARABINOSE ARABINOSYL TRANSFERASE"/>
    <property type="match status" value="1"/>
</dbReference>
<dbReference type="EMBL" id="MGGL01000004">
    <property type="protein sequence ID" value="OGM27584.1"/>
    <property type="molecule type" value="Genomic_DNA"/>
</dbReference>
<evidence type="ECO:0000256" key="7">
    <source>
        <dbReference type="ARBA" id="ARBA00023136"/>
    </source>
</evidence>
<organism evidence="9 10">
    <name type="scientific">Candidatus Woesebacteria bacterium RIFCSPHIGHO2_01_FULL_40_22</name>
    <dbReference type="NCBI Taxonomy" id="1802499"/>
    <lineage>
        <taxon>Bacteria</taxon>
        <taxon>Candidatus Woeseibacteriota</taxon>
    </lineage>
</organism>
<gene>
    <name evidence="9" type="ORF">A2628_02235</name>
</gene>
<comment type="subcellular location">
    <subcellularLocation>
        <location evidence="1">Cell membrane</location>
        <topology evidence="1">Multi-pass membrane protein</topology>
    </subcellularLocation>
</comment>
<evidence type="ECO:0000256" key="4">
    <source>
        <dbReference type="ARBA" id="ARBA00022679"/>
    </source>
</evidence>
<feature type="transmembrane region" description="Helical" evidence="8">
    <location>
        <begin position="381"/>
        <end position="402"/>
    </location>
</feature>
<accession>A0A1F7YJQ4</accession>
<evidence type="ECO:0000256" key="3">
    <source>
        <dbReference type="ARBA" id="ARBA00022676"/>
    </source>
</evidence>
<proteinExistence type="predicted"/>
<reference evidence="9 10" key="1">
    <citation type="journal article" date="2016" name="Nat. Commun.">
        <title>Thousands of microbial genomes shed light on interconnected biogeochemical processes in an aquifer system.</title>
        <authorList>
            <person name="Anantharaman K."/>
            <person name="Brown C.T."/>
            <person name="Hug L.A."/>
            <person name="Sharon I."/>
            <person name="Castelle C.J."/>
            <person name="Probst A.J."/>
            <person name="Thomas B.C."/>
            <person name="Singh A."/>
            <person name="Wilkins M.J."/>
            <person name="Karaoz U."/>
            <person name="Brodie E.L."/>
            <person name="Williams K.H."/>
            <person name="Hubbard S.S."/>
            <person name="Banfield J.F."/>
        </authorList>
    </citation>
    <scope>NUCLEOTIDE SEQUENCE [LARGE SCALE GENOMIC DNA]</scope>
</reference>
<dbReference type="InterPro" id="IPR050297">
    <property type="entry name" value="LipidA_mod_glycosyltrf_83"/>
</dbReference>
<dbReference type="GO" id="GO:0016763">
    <property type="term" value="F:pentosyltransferase activity"/>
    <property type="evidence" value="ECO:0007669"/>
    <property type="project" value="TreeGrafter"/>
</dbReference>
<feature type="transmembrane region" description="Helical" evidence="8">
    <location>
        <begin position="352"/>
        <end position="369"/>
    </location>
</feature>
<dbReference type="GO" id="GO:0005886">
    <property type="term" value="C:plasma membrane"/>
    <property type="evidence" value="ECO:0007669"/>
    <property type="project" value="UniProtKB-SubCell"/>
</dbReference>
<evidence type="ECO:0000256" key="5">
    <source>
        <dbReference type="ARBA" id="ARBA00022692"/>
    </source>
</evidence>
<keyword evidence="4" id="KW-0808">Transferase</keyword>
<evidence type="ECO:0000256" key="1">
    <source>
        <dbReference type="ARBA" id="ARBA00004651"/>
    </source>
</evidence>
<name>A0A1F7YJQ4_9BACT</name>
<feature type="transmembrane region" description="Helical" evidence="8">
    <location>
        <begin position="90"/>
        <end position="107"/>
    </location>
</feature>
<comment type="caution">
    <text evidence="9">The sequence shown here is derived from an EMBL/GenBank/DDBJ whole genome shotgun (WGS) entry which is preliminary data.</text>
</comment>
<keyword evidence="2" id="KW-1003">Cell membrane</keyword>
<dbReference type="GO" id="GO:0009103">
    <property type="term" value="P:lipopolysaccharide biosynthetic process"/>
    <property type="evidence" value="ECO:0007669"/>
    <property type="project" value="UniProtKB-ARBA"/>
</dbReference>
<evidence type="ECO:0000256" key="6">
    <source>
        <dbReference type="ARBA" id="ARBA00022989"/>
    </source>
</evidence>
<feature type="transmembrane region" description="Helical" evidence="8">
    <location>
        <begin position="409"/>
        <end position="428"/>
    </location>
</feature>
<evidence type="ECO:0000256" key="2">
    <source>
        <dbReference type="ARBA" id="ARBA00022475"/>
    </source>
</evidence>
<dbReference type="GO" id="GO:0010041">
    <property type="term" value="P:response to iron(III) ion"/>
    <property type="evidence" value="ECO:0007669"/>
    <property type="project" value="TreeGrafter"/>
</dbReference>
<feature type="transmembrane region" description="Helical" evidence="8">
    <location>
        <begin position="221"/>
        <end position="244"/>
    </location>
</feature>